<evidence type="ECO:0000256" key="2">
    <source>
        <dbReference type="ARBA" id="ARBA00005417"/>
    </source>
</evidence>
<protein>
    <submittedName>
        <fullName evidence="8">ATPase component of ABC-type sugar transporter</fullName>
    </submittedName>
</protein>
<dbReference type="InterPro" id="IPR003439">
    <property type="entry name" value="ABC_transporter-like_ATP-bd"/>
</dbReference>
<dbReference type="EMBL" id="HG938353">
    <property type="protein sequence ID" value="CDN49566.1"/>
    <property type="molecule type" value="Genomic_DNA"/>
</dbReference>
<dbReference type="InterPro" id="IPR047641">
    <property type="entry name" value="ABC_transpr_MalK/UgpC-like"/>
</dbReference>
<dbReference type="OrthoDB" id="8045127at2"/>
<evidence type="ECO:0000256" key="5">
    <source>
        <dbReference type="ARBA" id="ARBA00022741"/>
    </source>
</evidence>
<dbReference type="Proteomes" id="UP000028181">
    <property type="component" value="Chromosome I"/>
</dbReference>
<dbReference type="InterPro" id="IPR015855">
    <property type="entry name" value="ABC_transpr_MalK-like"/>
</dbReference>
<dbReference type="InterPro" id="IPR012340">
    <property type="entry name" value="NA-bd_OB-fold"/>
</dbReference>
<dbReference type="PANTHER" id="PTHR43875">
    <property type="entry name" value="MALTODEXTRIN IMPORT ATP-BINDING PROTEIN MSMX"/>
    <property type="match status" value="1"/>
</dbReference>
<dbReference type="GO" id="GO:0140359">
    <property type="term" value="F:ABC-type transporter activity"/>
    <property type="evidence" value="ECO:0007669"/>
    <property type="project" value="InterPro"/>
</dbReference>
<gene>
    <name evidence="8" type="ORF">RG540_CH34020</name>
</gene>
<dbReference type="Gene3D" id="2.40.50.140">
    <property type="entry name" value="Nucleic acid-binding proteins"/>
    <property type="match status" value="1"/>
</dbReference>
<keyword evidence="6" id="KW-0067">ATP-binding</keyword>
<dbReference type="PROSITE" id="PS50893">
    <property type="entry name" value="ABC_TRANSPORTER_2"/>
    <property type="match status" value="1"/>
</dbReference>
<dbReference type="InterPro" id="IPR040582">
    <property type="entry name" value="OB_MalK-like"/>
</dbReference>
<dbReference type="PROSITE" id="PS00211">
    <property type="entry name" value="ABC_TRANSPORTER_1"/>
    <property type="match status" value="1"/>
</dbReference>
<dbReference type="Gene3D" id="3.40.50.300">
    <property type="entry name" value="P-loop containing nucleotide triphosphate hydrolases"/>
    <property type="match status" value="1"/>
</dbReference>
<evidence type="ECO:0000259" key="7">
    <source>
        <dbReference type="PROSITE" id="PS50893"/>
    </source>
</evidence>
<evidence type="ECO:0000313" key="8">
    <source>
        <dbReference type="EMBL" id="CDN49566.1"/>
    </source>
</evidence>
<accession>A0A068SUX9</accession>
<dbReference type="InterPro" id="IPR027417">
    <property type="entry name" value="P-loop_NTPase"/>
</dbReference>
<comment type="subcellular location">
    <subcellularLocation>
        <location evidence="1">Cell inner membrane</location>
        <topology evidence="1">Peripheral membrane protein</topology>
    </subcellularLocation>
</comment>
<dbReference type="SUPFAM" id="SSF52540">
    <property type="entry name" value="P-loop containing nucleoside triphosphate hydrolases"/>
    <property type="match status" value="1"/>
</dbReference>
<dbReference type="Pfam" id="PF00005">
    <property type="entry name" value="ABC_tran"/>
    <property type="match status" value="1"/>
</dbReference>
<dbReference type="GO" id="GO:0016887">
    <property type="term" value="F:ATP hydrolysis activity"/>
    <property type="evidence" value="ECO:0007669"/>
    <property type="project" value="InterPro"/>
</dbReference>
<proteinExistence type="inferred from homology"/>
<keyword evidence="4" id="KW-1003">Cell membrane</keyword>
<keyword evidence="4" id="KW-0997">Cell inner membrane</keyword>
<sequence length="356" mass="38329">MASVELRQVRKAYGALPVIHGVSLAIEDGEFVALVGPSGCGKSTLLRMIAGLEEITAGEVIIDNAVVNELTPRERNIAMVFQSYALYPHMTVAENMGFNLRLSGTPKPVIAERVAEAARMLDLMPLLDRKPAQLSGGQRQRVAMGRAIVRNPAVFLFDEPLSNLDAKLRVQMRAEIKQLHQKVGTTSIYVTHDQIEAMTLADRIVVLNQGKVEQEGTPMELYKKPANLFVAAFIGSPAMNLLDGTVDGDGGEPSARLGDGTAIRIAPDRKVKRGQAIKVGLRPEHLSPGVGGTALAGQTLLVEPTGAQTHIIFDLAGHPVVAIVDGEYPARYGARFEANIPPEQVHVFDRETGVAL</sequence>
<dbReference type="KEGG" id="ngg:RG540_CH34020"/>
<dbReference type="CDD" id="cd03301">
    <property type="entry name" value="ABC_MalK_N"/>
    <property type="match status" value="1"/>
</dbReference>
<evidence type="ECO:0000313" key="9">
    <source>
        <dbReference type="Proteomes" id="UP000028181"/>
    </source>
</evidence>
<dbReference type="GeneID" id="24258653"/>
<dbReference type="GO" id="GO:0008643">
    <property type="term" value="P:carbohydrate transport"/>
    <property type="evidence" value="ECO:0007669"/>
    <property type="project" value="InterPro"/>
</dbReference>
<comment type="similarity">
    <text evidence="2">Belongs to the ABC transporter superfamily.</text>
</comment>
<dbReference type="Pfam" id="PF17912">
    <property type="entry name" value="OB_MalK"/>
    <property type="match status" value="1"/>
</dbReference>
<keyword evidence="5" id="KW-0547">Nucleotide-binding</keyword>
<dbReference type="SMART" id="SM00382">
    <property type="entry name" value="AAA"/>
    <property type="match status" value="1"/>
</dbReference>
<keyword evidence="4" id="KW-0472">Membrane</keyword>
<keyword evidence="3" id="KW-0813">Transport</keyword>
<dbReference type="InterPro" id="IPR003593">
    <property type="entry name" value="AAA+_ATPase"/>
</dbReference>
<dbReference type="GO" id="GO:0055052">
    <property type="term" value="C:ATP-binding cassette (ABC) transporter complex, substrate-binding subunit-containing"/>
    <property type="evidence" value="ECO:0007669"/>
    <property type="project" value="TreeGrafter"/>
</dbReference>
<dbReference type="RefSeq" id="WP_038590250.1">
    <property type="nucleotide sequence ID" value="NZ_HG938353.1"/>
</dbReference>
<keyword evidence="8" id="KW-0762">Sugar transport</keyword>
<dbReference type="SUPFAM" id="SSF50331">
    <property type="entry name" value="MOP-like"/>
    <property type="match status" value="1"/>
</dbReference>
<dbReference type="Gene3D" id="2.40.50.100">
    <property type="match status" value="1"/>
</dbReference>
<organism evidence="8 9">
    <name type="scientific">Neorhizobium galegae bv. orientalis str. HAMBI 540</name>
    <dbReference type="NCBI Taxonomy" id="1028800"/>
    <lineage>
        <taxon>Bacteria</taxon>
        <taxon>Pseudomonadati</taxon>
        <taxon>Pseudomonadota</taxon>
        <taxon>Alphaproteobacteria</taxon>
        <taxon>Hyphomicrobiales</taxon>
        <taxon>Rhizobiaceae</taxon>
        <taxon>Rhizobium/Agrobacterium group</taxon>
        <taxon>Neorhizobium</taxon>
    </lineage>
</organism>
<evidence type="ECO:0000256" key="1">
    <source>
        <dbReference type="ARBA" id="ARBA00004417"/>
    </source>
</evidence>
<evidence type="ECO:0000256" key="3">
    <source>
        <dbReference type="ARBA" id="ARBA00022448"/>
    </source>
</evidence>
<dbReference type="InterPro" id="IPR017871">
    <property type="entry name" value="ABC_transporter-like_CS"/>
</dbReference>
<name>A0A068SUX9_NEOGA</name>
<dbReference type="eggNOG" id="COG3842">
    <property type="taxonomic scope" value="Bacteria"/>
</dbReference>
<dbReference type="FunFam" id="3.40.50.300:FF:000042">
    <property type="entry name" value="Maltose/maltodextrin ABC transporter, ATP-binding protein"/>
    <property type="match status" value="1"/>
</dbReference>
<reference evidence="9" key="1">
    <citation type="journal article" date="2014" name="BMC Genomics">
        <title>Genome sequencing of two Neorhizobium galegae strains reveals a noeT gene responsible for the unusual acetylation of the nodulation factors.</title>
        <authorList>
            <person name="Osterman J."/>
            <person name="Marsh J."/>
            <person name="Laine P.K."/>
            <person name="Zeng Z."/>
            <person name="Alatalo E."/>
            <person name="Sullivan J.T."/>
            <person name="Young J.P."/>
            <person name="Thomas-Oates J."/>
            <person name="Paulin L."/>
            <person name="Lindstrom K."/>
        </authorList>
    </citation>
    <scope>NUCLEOTIDE SEQUENCE [LARGE SCALE GENOMIC DNA]</scope>
    <source>
        <strain evidence="9">HAMBI 540</strain>
    </source>
</reference>
<dbReference type="HOGENOM" id="CLU_000604_1_1_5"/>
<dbReference type="InterPro" id="IPR008995">
    <property type="entry name" value="Mo/tungstate-bd_C_term_dom"/>
</dbReference>
<dbReference type="AlphaFoldDB" id="A0A068SUX9"/>
<dbReference type="GO" id="GO:0005524">
    <property type="term" value="F:ATP binding"/>
    <property type="evidence" value="ECO:0007669"/>
    <property type="project" value="UniProtKB-KW"/>
</dbReference>
<dbReference type="NCBIfam" id="NF008653">
    <property type="entry name" value="PRK11650.1"/>
    <property type="match status" value="1"/>
</dbReference>
<dbReference type="PATRIC" id="fig|1028800.3.peg.3457"/>
<evidence type="ECO:0000256" key="4">
    <source>
        <dbReference type="ARBA" id="ARBA00022519"/>
    </source>
</evidence>
<dbReference type="PANTHER" id="PTHR43875:SF1">
    <property type="entry name" value="OSMOPROTECTIVE COMPOUNDS UPTAKE ATP-BINDING PROTEIN GGTA"/>
    <property type="match status" value="1"/>
</dbReference>
<evidence type="ECO:0000256" key="6">
    <source>
        <dbReference type="ARBA" id="ARBA00022840"/>
    </source>
</evidence>
<feature type="domain" description="ABC transporter" evidence="7">
    <location>
        <begin position="4"/>
        <end position="234"/>
    </location>
</feature>
<keyword evidence="9" id="KW-1185">Reference proteome</keyword>